<gene>
    <name evidence="2" type="ORF">DDQ50_03190</name>
</gene>
<proteinExistence type="predicted"/>
<evidence type="ECO:0000313" key="2">
    <source>
        <dbReference type="EMBL" id="PVZ95519.1"/>
    </source>
</evidence>
<keyword evidence="1" id="KW-1133">Transmembrane helix</keyword>
<organism evidence="2 3">
    <name type="scientific">Amnibacterium flavum</name>
    <dbReference type="NCBI Taxonomy" id="2173173"/>
    <lineage>
        <taxon>Bacteria</taxon>
        <taxon>Bacillati</taxon>
        <taxon>Actinomycetota</taxon>
        <taxon>Actinomycetes</taxon>
        <taxon>Micrococcales</taxon>
        <taxon>Microbacteriaceae</taxon>
        <taxon>Amnibacterium</taxon>
    </lineage>
</organism>
<protein>
    <submittedName>
        <fullName evidence="2">Phage holin family protein</fullName>
    </submittedName>
</protein>
<feature type="transmembrane region" description="Helical" evidence="1">
    <location>
        <begin position="83"/>
        <end position="106"/>
    </location>
</feature>
<keyword evidence="3" id="KW-1185">Reference proteome</keyword>
<sequence length="138" mass="14411">MAVPEADDVRKKSLVKLIADVPGLVGQLIRDELDQIKKELVAKLTALGIGVGLFAGAAFIGFFLFAVLIAAAILGLAVVFPGWLAALIVAAFLLVVAVILVLIGLAKVKKGVPPVPEDSIDSVKSDVRAIKGMGKYDH</sequence>
<evidence type="ECO:0000313" key="3">
    <source>
        <dbReference type="Proteomes" id="UP000244893"/>
    </source>
</evidence>
<keyword evidence="1" id="KW-0812">Transmembrane</keyword>
<keyword evidence="1" id="KW-0472">Membrane</keyword>
<comment type="caution">
    <text evidence="2">The sequence shown here is derived from an EMBL/GenBank/DDBJ whole genome shotgun (WGS) entry which is preliminary data.</text>
</comment>
<dbReference type="Pfam" id="PF07332">
    <property type="entry name" value="Phage_holin_3_6"/>
    <property type="match status" value="1"/>
</dbReference>
<dbReference type="Proteomes" id="UP000244893">
    <property type="component" value="Unassembled WGS sequence"/>
</dbReference>
<feature type="transmembrane region" description="Helical" evidence="1">
    <location>
        <begin position="44"/>
        <end position="77"/>
    </location>
</feature>
<dbReference type="AlphaFoldDB" id="A0A2V1HWF8"/>
<dbReference type="InterPro" id="IPR009937">
    <property type="entry name" value="Phage_holin_3_6"/>
</dbReference>
<evidence type="ECO:0000256" key="1">
    <source>
        <dbReference type="SAM" id="Phobius"/>
    </source>
</evidence>
<dbReference type="OrthoDB" id="5118910at2"/>
<dbReference type="EMBL" id="QEOP01000001">
    <property type="protein sequence ID" value="PVZ95519.1"/>
    <property type="molecule type" value="Genomic_DNA"/>
</dbReference>
<dbReference type="RefSeq" id="WP_116755254.1">
    <property type="nucleotide sequence ID" value="NZ_JBHUEX010000001.1"/>
</dbReference>
<name>A0A2V1HWF8_9MICO</name>
<reference evidence="2 3" key="1">
    <citation type="submission" date="2018-05" db="EMBL/GenBank/DDBJ databases">
        <title>Amnibacterium sp. M8JJ-5, whole genome shotgun sequence.</title>
        <authorList>
            <person name="Tuo L."/>
        </authorList>
    </citation>
    <scope>NUCLEOTIDE SEQUENCE [LARGE SCALE GENOMIC DNA]</scope>
    <source>
        <strain evidence="2 3">M8JJ-5</strain>
    </source>
</reference>
<accession>A0A2V1HWF8</accession>